<accession>A0AAQ4F909</accession>
<protein>
    <submittedName>
        <fullName evidence="2">Uncharacterized protein</fullName>
    </submittedName>
</protein>
<evidence type="ECO:0000256" key="1">
    <source>
        <dbReference type="SAM" id="MobiDB-lite"/>
    </source>
</evidence>
<dbReference type="Proteomes" id="UP001321473">
    <property type="component" value="Unassembled WGS sequence"/>
</dbReference>
<organism evidence="2 3">
    <name type="scientific">Amblyomma americanum</name>
    <name type="common">Lone star tick</name>
    <dbReference type="NCBI Taxonomy" id="6943"/>
    <lineage>
        <taxon>Eukaryota</taxon>
        <taxon>Metazoa</taxon>
        <taxon>Ecdysozoa</taxon>
        <taxon>Arthropoda</taxon>
        <taxon>Chelicerata</taxon>
        <taxon>Arachnida</taxon>
        <taxon>Acari</taxon>
        <taxon>Parasitiformes</taxon>
        <taxon>Ixodida</taxon>
        <taxon>Ixodoidea</taxon>
        <taxon>Ixodidae</taxon>
        <taxon>Amblyomminae</taxon>
        <taxon>Amblyomma</taxon>
    </lineage>
</organism>
<evidence type="ECO:0000313" key="3">
    <source>
        <dbReference type="Proteomes" id="UP001321473"/>
    </source>
</evidence>
<comment type="caution">
    <text evidence="2">The sequence shown here is derived from an EMBL/GenBank/DDBJ whole genome shotgun (WGS) entry which is preliminary data.</text>
</comment>
<keyword evidence="3" id="KW-1185">Reference proteome</keyword>
<dbReference type="AlphaFoldDB" id="A0AAQ4F909"/>
<gene>
    <name evidence="2" type="ORF">V5799_010308</name>
</gene>
<dbReference type="EMBL" id="JARKHS020005651">
    <property type="protein sequence ID" value="KAK8783343.1"/>
    <property type="molecule type" value="Genomic_DNA"/>
</dbReference>
<sequence>MEAPSQVTAAPAFSAASVVLRPADARVKRTYISASEISLRGDCGAEPRVHYSEPEATPTALARRARLLFSPNTPSFSCNEQLNGHPLDRLSVAAQPRDKRTTADLARESARRVTP</sequence>
<proteinExistence type="predicted"/>
<feature type="region of interest" description="Disordered" evidence="1">
    <location>
        <begin position="90"/>
        <end position="115"/>
    </location>
</feature>
<reference evidence="2 3" key="1">
    <citation type="journal article" date="2023" name="Arcadia Sci">
        <title>De novo assembly of a long-read Amblyomma americanum tick genome.</title>
        <authorList>
            <person name="Chou S."/>
            <person name="Poskanzer K.E."/>
            <person name="Rollins M."/>
            <person name="Thuy-Boun P.S."/>
        </authorList>
    </citation>
    <scope>NUCLEOTIDE SEQUENCE [LARGE SCALE GENOMIC DNA]</scope>
    <source>
        <strain evidence="2">F_SG_1</strain>
        <tissue evidence="2">Salivary glands</tissue>
    </source>
</reference>
<feature type="compositionally biased region" description="Basic and acidic residues" evidence="1">
    <location>
        <begin position="96"/>
        <end position="115"/>
    </location>
</feature>
<name>A0AAQ4F909_AMBAM</name>
<evidence type="ECO:0000313" key="2">
    <source>
        <dbReference type="EMBL" id="KAK8783343.1"/>
    </source>
</evidence>